<dbReference type="SMART" id="SM00256">
    <property type="entry name" value="FBOX"/>
    <property type="match status" value="2"/>
</dbReference>
<evidence type="ECO:0000313" key="2">
    <source>
        <dbReference type="EMBL" id="CAJ0571585.1"/>
    </source>
</evidence>
<dbReference type="Proteomes" id="UP001177023">
    <property type="component" value="Unassembled WGS sequence"/>
</dbReference>
<evidence type="ECO:0000313" key="3">
    <source>
        <dbReference type="Proteomes" id="UP001177023"/>
    </source>
</evidence>
<keyword evidence="3" id="KW-1185">Reference proteome</keyword>
<proteinExistence type="predicted"/>
<protein>
    <recommendedName>
        <fullName evidence="1">F-box domain-containing protein</fullName>
    </recommendedName>
</protein>
<feature type="domain" description="F-box" evidence="1">
    <location>
        <begin position="3"/>
        <end position="43"/>
    </location>
</feature>
<name>A0AA36G0N3_9BILA</name>
<dbReference type="InterPro" id="IPR001810">
    <property type="entry name" value="F-box_dom"/>
</dbReference>
<comment type="caution">
    <text evidence="2">The sequence shown here is derived from an EMBL/GenBank/DDBJ whole genome shotgun (WGS) entry which is preliminary data.</text>
</comment>
<sequence>MDLPIDVQHRILEKLPLKTLFQIRSLHSTFDNYFRFHCKKWRCSSLAIYRLIEQDSTLFQLDDWAIGQKHFEMCRLLTVHLMTISGPGITWMELPIDLGKFGALAQAGGVRARIMQITAANIDEKSREMIRNVHPKVLHINKVFISEETWLSIPPSCEKVVIGTYYNPYIDLTEATGLKEISINQKKAEKLTSETVTEMDLPIDVQHRILEKVPLRTLFQIRSLHSTFNNYLRFHCKSLRCSSLAIYRLNKRSPTALQLDGRVITQPQLAKLRHLDVELLTITILDRPRTYTVDLGELGILGETGRLRARVVQVWPAKMDEGIREFIRNIHPKVLHIDDVLISADNSLAIPSSCEKVRISNTYNPYIDLTEATGLKEIMIMNAKLKLTSETVTEILNKIREGVATRQMVDGMIEELNSGEPGRLWHYRETDDRHYLCHTHVSFFITKLPTANQ</sequence>
<reference evidence="2" key="1">
    <citation type="submission" date="2023-06" db="EMBL/GenBank/DDBJ databases">
        <authorList>
            <person name="Delattre M."/>
        </authorList>
    </citation>
    <scope>NUCLEOTIDE SEQUENCE</scope>
    <source>
        <strain evidence="2">AF72</strain>
    </source>
</reference>
<feature type="non-terminal residue" evidence="2">
    <location>
        <position position="1"/>
    </location>
</feature>
<gene>
    <name evidence="2" type="ORF">MSPICULIGERA_LOCUS9988</name>
</gene>
<dbReference type="AlphaFoldDB" id="A0AA36G0N3"/>
<organism evidence="2 3">
    <name type="scientific">Mesorhabditis spiculigera</name>
    <dbReference type="NCBI Taxonomy" id="96644"/>
    <lineage>
        <taxon>Eukaryota</taxon>
        <taxon>Metazoa</taxon>
        <taxon>Ecdysozoa</taxon>
        <taxon>Nematoda</taxon>
        <taxon>Chromadorea</taxon>
        <taxon>Rhabditida</taxon>
        <taxon>Rhabditina</taxon>
        <taxon>Rhabditomorpha</taxon>
        <taxon>Rhabditoidea</taxon>
        <taxon>Rhabditidae</taxon>
        <taxon>Mesorhabditinae</taxon>
        <taxon>Mesorhabditis</taxon>
    </lineage>
</organism>
<feature type="domain" description="F-box" evidence="1">
    <location>
        <begin position="201"/>
        <end position="241"/>
    </location>
</feature>
<evidence type="ECO:0000259" key="1">
    <source>
        <dbReference type="SMART" id="SM00256"/>
    </source>
</evidence>
<accession>A0AA36G0N3</accession>
<dbReference type="Pfam" id="PF00646">
    <property type="entry name" value="F-box"/>
    <property type="match status" value="2"/>
</dbReference>
<dbReference type="EMBL" id="CATQJA010002573">
    <property type="protein sequence ID" value="CAJ0571585.1"/>
    <property type="molecule type" value="Genomic_DNA"/>
</dbReference>